<dbReference type="Proteomes" id="UP001212841">
    <property type="component" value="Unassembled WGS sequence"/>
</dbReference>
<proteinExistence type="predicted"/>
<evidence type="ECO:0000259" key="2">
    <source>
        <dbReference type="Pfam" id="PF00135"/>
    </source>
</evidence>
<dbReference type="InterPro" id="IPR019819">
    <property type="entry name" value="Carboxylesterase_B_CS"/>
</dbReference>
<dbReference type="PROSITE" id="PS00941">
    <property type="entry name" value="CARBOXYLESTERASE_B_2"/>
    <property type="match status" value="1"/>
</dbReference>
<reference evidence="3" key="1">
    <citation type="submission" date="2020-05" db="EMBL/GenBank/DDBJ databases">
        <title>Phylogenomic resolution of chytrid fungi.</title>
        <authorList>
            <person name="Stajich J.E."/>
            <person name="Amses K."/>
            <person name="Simmons R."/>
            <person name="Seto K."/>
            <person name="Myers J."/>
            <person name="Bonds A."/>
            <person name="Quandt C.A."/>
            <person name="Barry K."/>
            <person name="Liu P."/>
            <person name="Grigoriev I."/>
            <person name="Longcore J.E."/>
            <person name="James T.Y."/>
        </authorList>
    </citation>
    <scope>NUCLEOTIDE SEQUENCE</scope>
    <source>
        <strain evidence="3">JEL0318</strain>
    </source>
</reference>
<feature type="signal peptide" evidence="1">
    <location>
        <begin position="1"/>
        <end position="23"/>
    </location>
</feature>
<evidence type="ECO:0000313" key="3">
    <source>
        <dbReference type="EMBL" id="KAJ3054004.1"/>
    </source>
</evidence>
<dbReference type="Pfam" id="PF00135">
    <property type="entry name" value="COesterase"/>
    <property type="match status" value="1"/>
</dbReference>
<dbReference type="AlphaFoldDB" id="A0AAD5SG63"/>
<evidence type="ECO:0000313" key="4">
    <source>
        <dbReference type="Proteomes" id="UP001212841"/>
    </source>
</evidence>
<sequence>MLPLNLFSAATAAAICLAPSVVAGPTIKYPTVPHKGSVQIITDNNYQPDAELHTWLLVNDKKAIGSAACIQFNETLTSVPTDLIPTLVASVKKNASPSLGKLFRVASTASTSPYKPVRCSALSLSGSFIVTVPCNTKLPTLCTNTAPRTTLSNFYLPAPATILAEVGSVGSFVGYRDAHSFRFLSVPYASAPIGKLRFTPPKAAPKAKALLTTKQPSLCPTNSLDDSWIQSEDCLFLNIYTPRLGGLSDLPVVVWIPGGGFLAGGIGKTETEAGRFASRNNVVVVALQYRLGFLGTYVTNKTTSSNPGNLNIRDQIFALQWIRANIPYFSGVPSAAQTVILGESAGAVSVRALLSSPLTQTSTKLFTSAILQSDTAGAPWTTKQGQIEVTESILKALGCGVSDIECARQKTHQEISAAQAVTGATLFGPMIDGVVITDHFHNLLKKGSGFNKSPAIWTSLNNDAGLFVSAQFPDPVPGPYAFALLAQQFNSTDLATAVLANPVYQFDMNSADARLSISLVVNDLQFACPSRYLARALEAAGGSARVAEWVVGKRILGLEGVLNPTLCNDEYFCHIDDLLLTFGGSHVYHPLPQATLSPAQLSALRDYSDRIVRFAKTQGKDAGSGWTGYGSGAGKGLEIGGAGVKEGWMPECDLWDYVGAYAFLKA</sequence>
<feature type="chain" id="PRO_5042024141" description="Carboxylesterase type B domain-containing protein" evidence="1">
    <location>
        <begin position="24"/>
        <end position="666"/>
    </location>
</feature>
<comment type="caution">
    <text evidence="3">The sequence shown here is derived from an EMBL/GenBank/DDBJ whole genome shotgun (WGS) entry which is preliminary data.</text>
</comment>
<gene>
    <name evidence="3" type="ORF">HK097_002881</name>
</gene>
<protein>
    <recommendedName>
        <fullName evidence="2">Carboxylesterase type B domain-containing protein</fullName>
    </recommendedName>
</protein>
<feature type="domain" description="Carboxylesterase type B" evidence="2">
    <location>
        <begin position="181"/>
        <end position="618"/>
    </location>
</feature>
<dbReference type="EMBL" id="JADGJD010000165">
    <property type="protein sequence ID" value="KAJ3054004.1"/>
    <property type="molecule type" value="Genomic_DNA"/>
</dbReference>
<organism evidence="3 4">
    <name type="scientific">Rhizophlyctis rosea</name>
    <dbReference type="NCBI Taxonomy" id="64517"/>
    <lineage>
        <taxon>Eukaryota</taxon>
        <taxon>Fungi</taxon>
        <taxon>Fungi incertae sedis</taxon>
        <taxon>Chytridiomycota</taxon>
        <taxon>Chytridiomycota incertae sedis</taxon>
        <taxon>Chytridiomycetes</taxon>
        <taxon>Rhizophlyctidales</taxon>
        <taxon>Rhizophlyctidaceae</taxon>
        <taxon>Rhizophlyctis</taxon>
    </lineage>
</organism>
<dbReference type="Gene3D" id="3.40.50.1820">
    <property type="entry name" value="alpha/beta hydrolase"/>
    <property type="match status" value="1"/>
</dbReference>
<evidence type="ECO:0000256" key="1">
    <source>
        <dbReference type="SAM" id="SignalP"/>
    </source>
</evidence>
<dbReference type="InterPro" id="IPR029058">
    <property type="entry name" value="AB_hydrolase_fold"/>
</dbReference>
<dbReference type="SUPFAM" id="SSF53474">
    <property type="entry name" value="alpha/beta-Hydrolases"/>
    <property type="match status" value="1"/>
</dbReference>
<keyword evidence="4" id="KW-1185">Reference proteome</keyword>
<keyword evidence="1" id="KW-0732">Signal</keyword>
<dbReference type="InterPro" id="IPR050309">
    <property type="entry name" value="Type-B_Carboxylest/Lipase"/>
</dbReference>
<accession>A0AAD5SG63</accession>
<dbReference type="PANTHER" id="PTHR11559">
    <property type="entry name" value="CARBOXYLESTERASE"/>
    <property type="match status" value="1"/>
</dbReference>
<dbReference type="InterPro" id="IPR002018">
    <property type="entry name" value="CarbesteraseB"/>
</dbReference>
<name>A0AAD5SG63_9FUNG</name>